<dbReference type="PANTHER" id="PTHR12697">
    <property type="entry name" value="PBS LYASE HEAT-LIKE PROTEIN"/>
    <property type="match status" value="1"/>
</dbReference>
<keyword evidence="1" id="KW-0456">Lyase</keyword>
<dbReference type="InterPro" id="IPR016024">
    <property type="entry name" value="ARM-type_fold"/>
</dbReference>
<dbReference type="InterPro" id="IPR011989">
    <property type="entry name" value="ARM-like"/>
</dbReference>
<dbReference type="PANTHER" id="PTHR12697:SF5">
    <property type="entry name" value="DEOXYHYPUSINE HYDROXYLASE"/>
    <property type="match status" value="1"/>
</dbReference>
<dbReference type="Pfam" id="PF13646">
    <property type="entry name" value="HEAT_2"/>
    <property type="match status" value="3"/>
</dbReference>
<dbReference type="Proteomes" id="UP000253250">
    <property type="component" value="Unassembled WGS sequence"/>
</dbReference>
<name>A0A368HF63_9GAMM</name>
<evidence type="ECO:0000313" key="1">
    <source>
        <dbReference type="EMBL" id="RCN57084.1"/>
    </source>
</evidence>
<dbReference type="AlphaFoldDB" id="A0A368HF63"/>
<dbReference type="OrthoDB" id="3464935at2"/>
<dbReference type="GO" id="GO:0016491">
    <property type="term" value="F:oxidoreductase activity"/>
    <property type="evidence" value="ECO:0007669"/>
    <property type="project" value="TreeGrafter"/>
</dbReference>
<dbReference type="InterPro" id="IPR004155">
    <property type="entry name" value="PBS_lyase_HEAT"/>
</dbReference>
<evidence type="ECO:0000313" key="2">
    <source>
        <dbReference type="Proteomes" id="UP000253250"/>
    </source>
</evidence>
<dbReference type="RefSeq" id="WP_114283430.1">
    <property type="nucleotide sequence ID" value="NZ_PSYR01000002.1"/>
</dbReference>
<keyword evidence="2" id="KW-1185">Reference proteome</keyword>
<protein>
    <submittedName>
        <fullName evidence="1">PBS lyase</fullName>
    </submittedName>
</protein>
<gene>
    <name evidence="1" type="ORF">C4900_15340</name>
</gene>
<dbReference type="Gene3D" id="1.25.10.10">
    <property type="entry name" value="Leucine-rich Repeat Variant"/>
    <property type="match status" value="4"/>
</dbReference>
<proteinExistence type="predicted"/>
<organism evidence="1 2">
    <name type="scientific">Acidiferrobacter thiooxydans</name>
    <dbReference type="NCBI Taxonomy" id="163359"/>
    <lineage>
        <taxon>Bacteria</taxon>
        <taxon>Pseudomonadati</taxon>
        <taxon>Pseudomonadota</taxon>
        <taxon>Gammaproteobacteria</taxon>
        <taxon>Acidiferrobacterales</taxon>
        <taxon>Acidiferrobacteraceae</taxon>
        <taxon>Acidiferrobacter</taxon>
    </lineage>
</organism>
<dbReference type="EMBL" id="PSYR01000002">
    <property type="protein sequence ID" value="RCN57084.1"/>
    <property type="molecule type" value="Genomic_DNA"/>
</dbReference>
<dbReference type="SMART" id="SM00567">
    <property type="entry name" value="EZ_HEAT"/>
    <property type="match status" value="6"/>
</dbReference>
<accession>A0A368HF63</accession>
<sequence length="309" mass="33320">MEAKGSAPSNDSDVRRLAVINALELDEPEALALILESFGDEEAVVRAEAARAIAEIPGPHMLVPLLGLLEDPDEAVRRAAADTLAECNQEYLRDIYETWIVSDKPFTRAAVLRAVRPLKIEGAARYALLGLKDASIPVRIESVGVLGYLQDPSYLKDLAQMALQDKSPDVRRIAMGAISYRLTPETAAAAIAGLKDAAWQVREEAAASIAKLKATDAGAALVQGLGKETYWQVIAKILVALGRIRYANAVQAVAEMLSYSVSNVRKEAAICLGEIGDARALPWLKEALLDRDPDVKKLAAWAITKIELG</sequence>
<comment type="caution">
    <text evidence="1">The sequence shown here is derived from an EMBL/GenBank/DDBJ whole genome shotgun (WGS) entry which is preliminary data.</text>
</comment>
<dbReference type="SUPFAM" id="SSF48371">
    <property type="entry name" value="ARM repeat"/>
    <property type="match status" value="1"/>
</dbReference>
<reference evidence="1 2" key="1">
    <citation type="submission" date="2018-02" db="EMBL/GenBank/DDBJ databases">
        <title>Insights into the biology of acidophilic members of the Acidiferrobacteraceae family derived from comparative genomic analyses.</title>
        <authorList>
            <person name="Issotta F."/>
            <person name="Thyssen C."/>
            <person name="Mena C."/>
            <person name="Moya A."/>
            <person name="Bellenberg S."/>
            <person name="Sproer C."/>
            <person name="Covarrubias P.C."/>
            <person name="Sand W."/>
            <person name="Quatrini R."/>
            <person name="Vera M."/>
        </authorList>
    </citation>
    <scope>NUCLEOTIDE SEQUENCE [LARGE SCALE GENOMIC DNA]</scope>
    <source>
        <strain evidence="2">m-1</strain>
    </source>
</reference>
<dbReference type="GO" id="GO:0016829">
    <property type="term" value="F:lyase activity"/>
    <property type="evidence" value="ECO:0007669"/>
    <property type="project" value="UniProtKB-KW"/>
</dbReference>